<reference evidence="2 3" key="1">
    <citation type="submission" date="2019-07" db="EMBL/GenBank/DDBJ databases">
        <title>Genomes of Cafeteria roenbergensis.</title>
        <authorList>
            <person name="Fischer M.G."/>
            <person name="Hackl T."/>
            <person name="Roman M."/>
        </authorList>
    </citation>
    <scope>NUCLEOTIDE SEQUENCE [LARGE SCALE GENOMIC DNA]</scope>
    <source>
        <strain evidence="2 3">Cflag</strain>
    </source>
</reference>
<dbReference type="EMBL" id="VLTM01000027">
    <property type="protein sequence ID" value="KAA0162408.1"/>
    <property type="molecule type" value="Genomic_DNA"/>
</dbReference>
<feature type="compositionally biased region" description="Low complexity" evidence="1">
    <location>
        <begin position="293"/>
        <end position="305"/>
    </location>
</feature>
<evidence type="ECO:0000313" key="3">
    <source>
        <dbReference type="Proteomes" id="UP000325113"/>
    </source>
</evidence>
<organism evidence="2 3">
    <name type="scientific">Cafeteria roenbergensis</name>
    <name type="common">Marine flagellate</name>
    <dbReference type="NCBI Taxonomy" id="33653"/>
    <lineage>
        <taxon>Eukaryota</taxon>
        <taxon>Sar</taxon>
        <taxon>Stramenopiles</taxon>
        <taxon>Bigyra</taxon>
        <taxon>Opalozoa</taxon>
        <taxon>Bicosoecida</taxon>
        <taxon>Cafeteriaceae</taxon>
        <taxon>Cafeteria</taxon>
    </lineage>
</organism>
<feature type="compositionally biased region" description="Polar residues" evidence="1">
    <location>
        <begin position="122"/>
        <end position="139"/>
    </location>
</feature>
<feature type="compositionally biased region" description="Low complexity" evidence="1">
    <location>
        <begin position="161"/>
        <end position="174"/>
    </location>
</feature>
<name>A0A5A8DAX9_CAFRO</name>
<feature type="region of interest" description="Disordered" evidence="1">
    <location>
        <begin position="117"/>
        <end position="139"/>
    </location>
</feature>
<feature type="region of interest" description="Disordered" evidence="1">
    <location>
        <begin position="286"/>
        <end position="318"/>
    </location>
</feature>
<feature type="compositionally biased region" description="Low complexity" evidence="1">
    <location>
        <begin position="187"/>
        <end position="196"/>
    </location>
</feature>
<dbReference type="AlphaFoldDB" id="A0A5A8DAX9"/>
<accession>A0A5A8DAX9</accession>
<feature type="region of interest" description="Disordered" evidence="1">
    <location>
        <begin position="161"/>
        <end position="238"/>
    </location>
</feature>
<proteinExistence type="predicted"/>
<feature type="region of interest" description="Disordered" evidence="1">
    <location>
        <begin position="1"/>
        <end position="22"/>
    </location>
</feature>
<dbReference type="Proteomes" id="UP000325113">
    <property type="component" value="Unassembled WGS sequence"/>
</dbReference>
<feature type="compositionally biased region" description="Polar residues" evidence="1">
    <location>
        <begin position="1"/>
        <end position="10"/>
    </location>
</feature>
<sequence length="318" mass="31260">MSSFLGQSAAGQAPVSEAQFRKRQCPADSTGSAVRTFVVGQVVDTPMGRAVIESLPVGGQPQYRVRYQRGGFGSHVPDSIMARGGIELGRELKRAEMDAFCASRGDSASSLRIGARGWGAQHGTSSGRGSPGSATQSTLSPFPASFGVASAALGHTPSASVHAAASSGGSSTPAGPWPVALHGAPGGWAASPGSVARPSAWPSSKAASQGRARKRTADDAASDDAQADSDVAPGGGDGWFGASAHPACAAVGGSGAGAFVAGANAPLPQAQASAAWGSPVASTGAQWGGFSTHHGGAAPAGGSAHRSTATADEDDDLF</sequence>
<comment type="caution">
    <text evidence="2">The sequence shown here is derived from an EMBL/GenBank/DDBJ whole genome shotgun (WGS) entry which is preliminary data.</text>
</comment>
<evidence type="ECO:0000313" key="2">
    <source>
        <dbReference type="EMBL" id="KAA0162408.1"/>
    </source>
</evidence>
<gene>
    <name evidence="2" type="ORF">FNF31_03207</name>
</gene>
<evidence type="ECO:0000256" key="1">
    <source>
        <dbReference type="SAM" id="MobiDB-lite"/>
    </source>
</evidence>
<protein>
    <submittedName>
        <fullName evidence="2">Uncharacterized protein</fullName>
    </submittedName>
</protein>